<feature type="region of interest" description="Disordered" evidence="7">
    <location>
        <begin position="1"/>
        <end position="32"/>
    </location>
</feature>
<organism evidence="12 13">
    <name type="scientific">Erwinia pyri</name>
    <dbReference type="NCBI Taxonomy" id="3062598"/>
    <lineage>
        <taxon>Bacteria</taxon>
        <taxon>Pseudomonadati</taxon>
        <taxon>Pseudomonadota</taxon>
        <taxon>Gammaproteobacteria</taxon>
        <taxon>Enterobacterales</taxon>
        <taxon>Erwiniaceae</taxon>
        <taxon>Erwinia</taxon>
    </lineage>
</organism>
<dbReference type="GO" id="GO:0055085">
    <property type="term" value="P:transmembrane transport"/>
    <property type="evidence" value="ECO:0007669"/>
    <property type="project" value="InterPro"/>
</dbReference>
<evidence type="ECO:0000256" key="5">
    <source>
        <dbReference type="ARBA" id="ARBA00023136"/>
    </source>
</evidence>
<evidence type="ECO:0000256" key="1">
    <source>
        <dbReference type="ARBA" id="ARBA00004167"/>
    </source>
</evidence>
<dbReference type="Proteomes" id="UP001228139">
    <property type="component" value="Chromosome"/>
</dbReference>
<evidence type="ECO:0000313" key="12">
    <source>
        <dbReference type="EMBL" id="WLS77663.1"/>
    </source>
</evidence>
<dbReference type="PANTHER" id="PTHR30386">
    <property type="entry name" value="MEMBRANE FUSION SUBUNIT OF EMRAB-TOLC MULTIDRUG EFFLUX PUMP"/>
    <property type="match status" value="1"/>
</dbReference>
<name>A0AA50HP96_9GAMM</name>
<dbReference type="RefSeq" id="WP_306206715.1">
    <property type="nucleotide sequence ID" value="NZ_CP132353.1"/>
</dbReference>
<evidence type="ECO:0000259" key="11">
    <source>
        <dbReference type="Pfam" id="PF25963"/>
    </source>
</evidence>
<dbReference type="PANTHER" id="PTHR30386:SF26">
    <property type="entry name" value="TRANSPORT PROTEIN COMB"/>
    <property type="match status" value="1"/>
</dbReference>
<feature type="domain" description="Multidrug resistance protein MdtA-like barrel-sandwich hybrid" evidence="10">
    <location>
        <begin position="74"/>
        <end position="275"/>
    </location>
</feature>
<evidence type="ECO:0000259" key="10">
    <source>
        <dbReference type="Pfam" id="PF25917"/>
    </source>
</evidence>
<keyword evidence="5 8" id="KW-0472">Membrane</keyword>
<dbReference type="Gene3D" id="1.10.287.470">
    <property type="entry name" value="Helix hairpin bin"/>
    <property type="match status" value="2"/>
</dbReference>
<evidence type="ECO:0000313" key="13">
    <source>
        <dbReference type="Proteomes" id="UP001228139"/>
    </source>
</evidence>
<accession>A0AA50HP96</accession>
<sequence>MANQSNNESEDQQRQQDDEEQQQDNSQPERKRPGKKPLIILAVVVVIAIIVALWFWFTTRNIETTDDAFTESDAVTIAPKASGYVTKLLVKDNQRVKKGDLLVVIDPRDNTAQRDQAQAQLGLAVAQLHQAQASLALSKVQYPAQKDQALAQQAKAQANYLNAQEDYKRQRGVDPRATSQRNIDAANSQLRSARAELESAKAQVEVASQIQLQIRQQETNVEARQQQVAQAQAQLNTANLNLSYTEVRAPYDGFVTKRNVQVGTLVQAGSSLFSLVSPDVWITANFKESQLERMNPGDKVEITVDAWPDMKLEGHVDSIQMGSGSRFSAFPSENATGNYVKIVQRVPVKIVVDKGLDPNKPLPLGLSVEPKVTVE</sequence>
<dbReference type="InterPro" id="IPR050739">
    <property type="entry name" value="MFP"/>
</dbReference>
<dbReference type="EMBL" id="CP132353">
    <property type="protein sequence ID" value="WLS77663.1"/>
    <property type="molecule type" value="Genomic_DNA"/>
</dbReference>
<evidence type="ECO:0000256" key="3">
    <source>
        <dbReference type="ARBA" id="ARBA00022692"/>
    </source>
</evidence>
<dbReference type="AlphaFoldDB" id="A0AA50HP96"/>
<feature type="domain" description="p-hydroxybenzoic acid efflux pump subunit AaeA-like beta-barrel" evidence="11">
    <location>
        <begin position="281"/>
        <end position="363"/>
    </location>
</feature>
<gene>
    <name evidence="12" type="ORF">Q3V30_14395</name>
</gene>
<feature type="coiled-coil region" evidence="6">
    <location>
        <begin position="146"/>
        <end position="241"/>
    </location>
</feature>
<evidence type="ECO:0000256" key="7">
    <source>
        <dbReference type="SAM" id="MobiDB-lite"/>
    </source>
</evidence>
<evidence type="ECO:0000256" key="2">
    <source>
        <dbReference type="ARBA" id="ARBA00009477"/>
    </source>
</evidence>
<evidence type="ECO:0000256" key="6">
    <source>
        <dbReference type="SAM" id="Coils"/>
    </source>
</evidence>
<keyword evidence="4 8" id="KW-1133">Transmembrane helix</keyword>
<proteinExistence type="inferred from homology"/>
<comment type="similarity">
    <text evidence="2">Belongs to the membrane fusion protein (MFP) (TC 8.A.1) family.</text>
</comment>
<evidence type="ECO:0000256" key="8">
    <source>
        <dbReference type="SAM" id="Phobius"/>
    </source>
</evidence>
<dbReference type="Pfam" id="PF25876">
    <property type="entry name" value="HH_MFP_RND"/>
    <property type="match status" value="1"/>
</dbReference>
<keyword evidence="13" id="KW-1185">Reference proteome</keyword>
<dbReference type="InterPro" id="IPR058625">
    <property type="entry name" value="MdtA-like_BSH"/>
</dbReference>
<feature type="domain" description="Multidrug resistance protein MdtA-like alpha-helical hairpin" evidence="9">
    <location>
        <begin position="146"/>
        <end position="213"/>
    </location>
</feature>
<dbReference type="SUPFAM" id="SSF111369">
    <property type="entry name" value="HlyD-like secretion proteins"/>
    <property type="match status" value="2"/>
</dbReference>
<feature type="transmembrane region" description="Helical" evidence="8">
    <location>
        <begin position="38"/>
        <end position="57"/>
    </location>
</feature>
<protein>
    <submittedName>
        <fullName evidence="12">HlyD family secretion protein</fullName>
    </submittedName>
</protein>
<dbReference type="Pfam" id="PF25917">
    <property type="entry name" value="BSH_RND"/>
    <property type="match status" value="1"/>
</dbReference>
<evidence type="ECO:0000256" key="4">
    <source>
        <dbReference type="ARBA" id="ARBA00022989"/>
    </source>
</evidence>
<dbReference type="KEGG" id="epi:Q3V30_14395"/>
<keyword evidence="3 8" id="KW-0812">Transmembrane</keyword>
<dbReference type="GO" id="GO:0016020">
    <property type="term" value="C:membrane"/>
    <property type="evidence" value="ECO:0007669"/>
    <property type="project" value="UniProtKB-SubCell"/>
</dbReference>
<reference evidence="12 13" key="1">
    <citation type="submission" date="2023-07" db="EMBL/GenBank/DDBJ databases">
        <title>Pathogenic bacteria of pear tree diseases.</title>
        <authorList>
            <person name="Zhang Z."/>
            <person name="He L."/>
            <person name="Huang R."/>
        </authorList>
    </citation>
    <scope>NUCLEOTIDE SEQUENCE [LARGE SCALE GENOMIC DNA]</scope>
    <source>
        <strain evidence="12 13">DE2</strain>
    </source>
</reference>
<keyword evidence="6" id="KW-0175">Coiled coil</keyword>
<comment type="subcellular location">
    <subcellularLocation>
        <location evidence="1">Membrane</location>
        <topology evidence="1">Single-pass membrane protein</topology>
    </subcellularLocation>
</comment>
<evidence type="ECO:0000259" key="9">
    <source>
        <dbReference type="Pfam" id="PF25876"/>
    </source>
</evidence>
<dbReference type="Pfam" id="PF25963">
    <property type="entry name" value="Beta-barrel_AAEA"/>
    <property type="match status" value="1"/>
</dbReference>
<dbReference type="Gene3D" id="2.40.30.170">
    <property type="match status" value="1"/>
</dbReference>
<dbReference type="InterPro" id="IPR058624">
    <property type="entry name" value="MdtA-like_HH"/>
</dbReference>
<dbReference type="Gene3D" id="2.40.50.100">
    <property type="match status" value="1"/>
</dbReference>
<dbReference type="InterPro" id="IPR058634">
    <property type="entry name" value="AaeA-lik-b-barrel"/>
</dbReference>